<organism evidence="3 4">
    <name type="scientific">Leifsonia shinshuensis</name>
    <dbReference type="NCBI Taxonomy" id="150026"/>
    <lineage>
        <taxon>Bacteria</taxon>
        <taxon>Bacillati</taxon>
        <taxon>Actinomycetota</taxon>
        <taxon>Actinomycetes</taxon>
        <taxon>Micrococcales</taxon>
        <taxon>Microbacteriaceae</taxon>
        <taxon>Leifsonia</taxon>
    </lineage>
</organism>
<keyword evidence="2" id="KW-0812">Transmembrane</keyword>
<feature type="transmembrane region" description="Helical" evidence="2">
    <location>
        <begin position="12"/>
        <end position="36"/>
    </location>
</feature>
<sequence length="106" mass="11966">MLEHLAATNPTAYWAGFAIFALFSSVGAVQVLRFLVRWELRLRADARWHRDGRRIRRRVAANRVSAPHPLTKPAQLATPGSINGLSDYLDGQRARPFSEDAGPRDW</sequence>
<keyword evidence="2" id="KW-0472">Membrane</keyword>
<evidence type="ECO:0000256" key="1">
    <source>
        <dbReference type="SAM" id="MobiDB-lite"/>
    </source>
</evidence>
<dbReference type="RefSeq" id="WP_179606597.1">
    <property type="nucleotide sequence ID" value="NZ_BAABEH010000001.1"/>
</dbReference>
<accession>A0A853D0A2</accession>
<dbReference type="AlphaFoldDB" id="A0A853D0A2"/>
<comment type="caution">
    <text evidence="3">The sequence shown here is derived from an EMBL/GenBank/DDBJ whole genome shotgun (WGS) entry which is preliminary data.</text>
</comment>
<reference evidence="3 4" key="1">
    <citation type="submission" date="2020-07" db="EMBL/GenBank/DDBJ databases">
        <title>Sequencing the genomes of 1000 actinobacteria strains.</title>
        <authorList>
            <person name="Klenk H.-P."/>
        </authorList>
    </citation>
    <scope>NUCLEOTIDE SEQUENCE [LARGE SCALE GENOMIC DNA]</scope>
    <source>
        <strain evidence="3 4">DSM 15165</strain>
    </source>
</reference>
<evidence type="ECO:0000313" key="4">
    <source>
        <dbReference type="Proteomes" id="UP000578352"/>
    </source>
</evidence>
<feature type="compositionally biased region" description="Basic and acidic residues" evidence="1">
    <location>
        <begin position="90"/>
        <end position="106"/>
    </location>
</feature>
<dbReference type="EMBL" id="JACCFL010000001">
    <property type="protein sequence ID" value="NYJ24460.1"/>
    <property type="molecule type" value="Genomic_DNA"/>
</dbReference>
<gene>
    <name evidence="3" type="ORF">HNR13_002747</name>
</gene>
<protein>
    <submittedName>
        <fullName evidence="3">Uncharacterized protein</fullName>
    </submittedName>
</protein>
<keyword evidence="2" id="KW-1133">Transmembrane helix</keyword>
<name>A0A853D0A2_9MICO</name>
<evidence type="ECO:0000313" key="3">
    <source>
        <dbReference type="EMBL" id="NYJ24460.1"/>
    </source>
</evidence>
<dbReference type="Proteomes" id="UP000578352">
    <property type="component" value="Unassembled WGS sequence"/>
</dbReference>
<feature type="region of interest" description="Disordered" evidence="1">
    <location>
        <begin position="64"/>
        <end position="106"/>
    </location>
</feature>
<proteinExistence type="predicted"/>
<evidence type="ECO:0000256" key="2">
    <source>
        <dbReference type="SAM" id="Phobius"/>
    </source>
</evidence>